<feature type="signal peptide" evidence="1">
    <location>
        <begin position="1"/>
        <end position="22"/>
    </location>
</feature>
<dbReference type="EMBL" id="RKKB01000013">
    <property type="protein sequence ID" value="RPA27390.1"/>
    <property type="molecule type" value="Genomic_DNA"/>
</dbReference>
<dbReference type="AlphaFoldDB" id="A0A3N4E097"/>
<feature type="chain" id="PRO_5018297592" evidence="1">
    <location>
        <begin position="23"/>
        <end position="132"/>
    </location>
</feature>
<keyword evidence="1" id="KW-0732">Signal</keyword>
<accession>A0A3N4E097</accession>
<organism evidence="2 3">
    <name type="scientific">Shewanella psychromarinicola</name>
    <dbReference type="NCBI Taxonomy" id="2487742"/>
    <lineage>
        <taxon>Bacteria</taxon>
        <taxon>Pseudomonadati</taxon>
        <taxon>Pseudomonadota</taxon>
        <taxon>Gammaproteobacteria</taxon>
        <taxon>Alteromonadales</taxon>
        <taxon>Shewanellaceae</taxon>
        <taxon>Shewanella</taxon>
    </lineage>
</organism>
<dbReference type="Proteomes" id="UP000278855">
    <property type="component" value="Unassembled WGS sequence"/>
</dbReference>
<evidence type="ECO:0000313" key="3">
    <source>
        <dbReference type="Proteomes" id="UP000278855"/>
    </source>
</evidence>
<reference evidence="3" key="1">
    <citation type="submission" date="2018-11" db="EMBL/GenBank/DDBJ databases">
        <title>Shewanella sp. R106.</title>
        <authorList>
            <person name="Hwang Y.J."/>
            <person name="Hwang C.Y."/>
        </authorList>
    </citation>
    <scope>NUCLEOTIDE SEQUENCE [LARGE SCALE GENOMIC DNA]</scope>
    <source>
        <strain evidence="3">R106</strain>
    </source>
</reference>
<gene>
    <name evidence="2" type="ORF">EGC77_17655</name>
</gene>
<protein>
    <submittedName>
        <fullName evidence="2">Uncharacterized protein</fullName>
    </submittedName>
</protein>
<evidence type="ECO:0000256" key="1">
    <source>
        <dbReference type="SAM" id="SignalP"/>
    </source>
</evidence>
<proteinExistence type="predicted"/>
<evidence type="ECO:0000313" key="2">
    <source>
        <dbReference type="EMBL" id="RPA27390.1"/>
    </source>
</evidence>
<name>A0A3N4E097_9GAMM</name>
<sequence length="132" mass="14468">MVGKRFITVIFILMTFVSQAFASVILPCPSNMNSMLSTSNVITTDTSTTATNACHHQLMSDTDLVNKTTSDTFDCCDNQCDCPIGSCFSIALEMMTIQSVTLSNVSRFIPSLTQHTIPQFNVSLYRPPIVIS</sequence>
<comment type="caution">
    <text evidence="2">The sequence shown here is derived from an EMBL/GenBank/DDBJ whole genome shotgun (WGS) entry which is preliminary data.</text>
</comment>